<gene>
    <name evidence="5" type="ORF">GCM10007392_06300</name>
</gene>
<dbReference type="CDD" id="cd02440">
    <property type="entry name" value="AdoMet_MTases"/>
    <property type="match status" value="1"/>
</dbReference>
<accession>A0A918K121</accession>
<reference evidence="5" key="1">
    <citation type="journal article" date="2014" name="Int. J. Syst. Evol. Microbiol.">
        <title>Complete genome sequence of Corynebacterium casei LMG S-19264T (=DSM 44701T), isolated from a smear-ripened cheese.</title>
        <authorList>
            <consortium name="US DOE Joint Genome Institute (JGI-PGF)"/>
            <person name="Walter F."/>
            <person name="Albersmeier A."/>
            <person name="Kalinowski J."/>
            <person name="Ruckert C."/>
        </authorList>
    </citation>
    <scope>NUCLEOTIDE SEQUENCE</scope>
    <source>
        <strain evidence="5">KCTC 22169</strain>
    </source>
</reference>
<protein>
    <recommendedName>
        <fullName evidence="3">Ribosomal RNA small subunit methyltransferase D</fullName>
        <ecNumber evidence="3">2.1.1.171</ecNumber>
    </recommendedName>
</protein>
<keyword evidence="3" id="KW-0698">rRNA processing</keyword>
<dbReference type="AlphaFoldDB" id="A0A918K121"/>
<comment type="similarity">
    <text evidence="3">Belongs to the methyltransferase superfamily. RsmD family.</text>
</comment>
<dbReference type="InterPro" id="IPR004398">
    <property type="entry name" value="RNA_MeTrfase_RsmD"/>
</dbReference>
<evidence type="ECO:0000313" key="6">
    <source>
        <dbReference type="Proteomes" id="UP000626148"/>
    </source>
</evidence>
<keyword evidence="1 3" id="KW-0489">Methyltransferase</keyword>
<reference evidence="5" key="2">
    <citation type="submission" date="2020-09" db="EMBL/GenBank/DDBJ databases">
        <authorList>
            <person name="Sun Q."/>
            <person name="Kim S."/>
        </authorList>
    </citation>
    <scope>NUCLEOTIDE SEQUENCE</scope>
    <source>
        <strain evidence="5">KCTC 22169</strain>
    </source>
</reference>
<comment type="catalytic activity">
    <reaction evidence="3">
        <text>guanosine(966) in 16S rRNA + S-adenosyl-L-methionine = N(2)-methylguanosine(966) in 16S rRNA + S-adenosyl-L-homocysteine + H(+)</text>
        <dbReference type="Rhea" id="RHEA:23548"/>
        <dbReference type="Rhea" id="RHEA-COMP:10211"/>
        <dbReference type="Rhea" id="RHEA-COMP:10212"/>
        <dbReference type="ChEBI" id="CHEBI:15378"/>
        <dbReference type="ChEBI" id="CHEBI:57856"/>
        <dbReference type="ChEBI" id="CHEBI:59789"/>
        <dbReference type="ChEBI" id="CHEBI:74269"/>
        <dbReference type="ChEBI" id="CHEBI:74481"/>
        <dbReference type="EC" id="2.1.1.171"/>
    </reaction>
</comment>
<dbReference type="PANTHER" id="PTHR43542">
    <property type="entry name" value="METHYLTRANSFERASE"/>
    <property type="match status" value="1"/>
</dbReference>
<feature type="region of interest" description="Disordered" evidence="4">
    <location>
        <begin position="1"/>
        <end position="20"/>
    </location>
</feature>
<evidence type="ECO:0000256" key="3">
    <source>
        <dbReference type="PIRNR" id="PIRNR004553"/>
    </source>
</evidence>
<feature type="compositionally biased region" description="Basic residues" evidence="4">
    <location>
        <begin position="1"/>
        <end position="12"/>
    </location>
</feature>
<evidence type="ECO:0000256" key="2">
    <source>
        <dbReference type="ARBA" id="ARBA00022679"/>
    </source>
</evidence>
<keyword evidence="2 3" id="KW-0808">Transferase</keyword>
<dbReference type="RefSeq" id="WP_189607013.1">
    <property type="nucleotide sequence ID" value="NZ_BMXR01000001.1"/>
</dbReference>
<dbReference type="PIRSF" id="PIRSF004553">
    <property type="entry name" value="CHP00095"/>
    <property type="match status" value="1"/>
</dbReference>
<dbReference type="Proteomes" id="UP000626148">
    <property type="component" value="Unassembled WGS sequence"/>
</dbReference>
<comment type="caution">
    <text evidence="5">The sequence shown here is derived from an EMBL/GenBank/DDBJ whole genome shotgun (WGS) entry which is preliminary data.</text>
</comment>
<dbReference type="Gene3D" id="3.40.50.150">
    <property type="entry name" value="Vaccinia Virus protein VP39"/>
    <property type="match status" value="1"/>
</dbReference>
<organism evidence="5 6">
    <name type="scientific">Saccharospirillum salsuginis</name>
    <dbReference type="NCBI Taxonomy" id="418750"/>
    <lineage>
        <taxon>Bacteria</taxon>
        <taxon>Pseudomonadati</taxon>
        <taxon>Pseudomonadota</taxon>
        <taxon>Gammaproteobacteria</taxon>
        <taxon>Oceanospirillales</taxon>
        <taxon>Saccharospirillaceae</taxon>
        <taxon>Saccharospirillum</taxon>
    </lineage>
</organism>
<dbReference type="InterPro" id="IPR029063">
    <property type="entry name" value="SAM-dependent_MTases_sf"/>
</dbReference>
<name>A0A918K121_9GAMM</name>
<dbReference type="NCBIfam" id="TIGR00095">
    <property type="entry name" value="16S rRNA (guanine(966)-N(2))-methyltransferase RsmD"/>
    <property type="match status" value="1"/>
</dbReference>
<dbReference type="EC" id="2.1.1.171" evidence="3"/>
<dbReference type="PANTHER" id="PTHR43542:SF1">
    <property type="entry name" value="METHYLTRANSFERASE"/>
    <property type="match status" value="1"/>
</dbReference>
<evidence type="ECO:0000313" key="5">
    <source>
        <dbReference type="EMBL" id="GGX42097.1"/>
    </source>
</evidence>
<dbReference type="Pfam" id="PF03602">
    <property type="entry name" value="Cons_hypoth95"/>
    <property type="match status" value="1"/>
</dbReference>
<dbReference type="EMBL" id="BMXR01000001">
    <property type="protein sequence ID" value="GGX42097.1"/>
    <property type="molecule type" value="Genomic_DNA"/>
</dbReference>
<keyword evidence="6" id="KW-1185">Reference proteome</keyword>
<proteinExistence type="inferred from homology"/>
<evidence type="ECO:0000256" key="1">
    <source>
        <dbReference type="ARBA" id="ARBA00022603"/>
    </source>
</evidence>
<dbReference type="GO" id="GO:0052913">
    <property type="term" value="F:16S rRNA (guanine(966)-N(2))-methyltransferase activity"/>
    <property type="evidence" value="ECO:0007669"/>
    <property type="project" value="UniProtKB-EC"/>
</dbReference>
<sequence length="207" mass="22483">MAKRPASRRKPNSGKGAGTLRIIGGDYRGRRLPIADLDGLRPTGDRQRETLFNWLQFELPAARVADLFAGTGALGLEAASRGADEVWLIETHPGAVRALREAAGLLQGPIQVQQADALQWVAQRAPASLDGVFIDPPFAADLWQPVLDALVASGCLKPGAFVYIESPKDRSLLPPEGWISEKEKTSGDVTQRLWRLPRGLSDNSRLD</sequence>
<comment type="function">
    <text evidence="3">Specifically methylates the guanine in position 966 of 16S rRNA in the assembled 30S particle.</text>
</comment>
<evidence type="ECO:0000256" key="4">
    <source>
        <dbReference type="SAM" id="MobiDB-lite"/>
    </source>
</evidence>
<keyword evidence="3" id="KW-0949">S-adenosyl-L-methionine</keyword>
<dbReference type="SUPFAM" id="SSF53335">
    <property type="entry name" value="S-adenosyl-L-methionine-dependent methyltransferases"/>
    <property type="match status" value="1"/>
</dbReference>